<gene>
    <name evidence="1" type="ORF">BANT918_01380</name>
</gene>
<dbReference type="Proteomes" id="UP000234433">
    <property type="component" value="Unassembled WGS sequence"/>
</dbReference>
<accession>A0A2H1J383</accession>
<dbReference type="EMBL" id="FXZD01000003">
    <property type="protein sequence ID" value="SMX81854.1"/>
    <property type="molecule type" value="Genomic_DNA"/>
</dbReference>
<evidence type="ECO:0000313" key="1">
    <source>
        <dbReference type="EMBL" id="SMX81854.1"/>
    </source>
</evidence>
<dbReference type="RefSeq" id="WP_101619532.1">
    <property type="nucleotide sequence ID" value="NZ_FXZD01000003.1"/>
</dbReference>
<evidence type="ECO:0000313" key="2">
    <source>
        <dbReference type="Proteomes" id="UP000234433"/>
    </source>
</evidence>
<dbReference type="OrthoDB" id="9921571at2"/>
<reference evidence="1 2" key="1">
    <citation type="submission" date="2017-03" db="EMBL/GenBank/DDBJ databases">
        <authorList>
            <person name="Afonso C.L."/>
            <person name="Miller P.J."/>
            <person name="Scott M.A."/>
            <person name="Spackman E."/>
            <person name="Goraichik I."/>
            <person name="Dimitrov K.M."/>
            <person name="Suarez D.L."/>
            <person name="Swayne D.E."/>
        </authorList>
    </citation>
    <scope>NUCLEOTIDE SEQUENCE [LARGE SCALE GENOMIC DNA]</scope>
    <source>
        <strain evidence="1 2">CNRZ 918</strain>
    </source>
</reference>
<organism evidence="1 2">
    <name type="scientific">Brevibacterium antiquum CNRZ 918</name>
    <dbReference type="NCBI Taxonomy" id="1255637"/>
    <lineage>
        <taxon>Bacteria</taxon>
        <taxon>Bacillati</taxon>
        <taxon>Actinomycetota</taxon>
        <taxon>Actinomycetes</taxon>
        <taxon>Micrococcales</taxon>
        <taxon>Brevibacteriaceae</taxon>
        <taxon>Brevibacterium</taxon>
    </lineage>
</organism>
<protein>
    <recommendedName>
        <fullName evidence="3">Helix-turn-helix domain-containing protein</fullName>
    </recommendedName>
</protein>
<dbReference type="AlphaFoldDB" id="A0A2H1J383"/>
<name>A0A2H1J383_9MICO</name>
<sequence>MSAQADHGESARVWARQLGRAGHFAPEQLLLVWILTLTVNDRWESPDALEGLATDAGMSIEEVKHNLEILRESRVVSWYTQWQGEYIRTPFTLNPTFPEPRRT</sequence>
<evidence type="ECO:0008006" key="3">
    <source>
        <dbReference type="Google" id="ProtNLM"/>
    </source>
</evidence>
<proteinExistence type="predicted"/>